<dbReference type="CDD" id="cd16470">
    <property type="entry name" value="RING-H2_RNF25"/>
    <property type="match status" value="1"/>
</dbReference>
<dbReference type="InterPro" id="IPR016135">
    <property type="entry name" value="UBQ-conjugating_enzyme/RWD"/>
</dbReference>
<dbReference type="PANTHER" id="PTHR13198">
    <property type="entry name" value="RING FINGER PROTEIN 25"/>
    <property type="match status" value="1"/>
</dbReference>
<dbReference type="Gene3D" id="3.30.40.10">
    <property type="entry name" value="Zinc/RING finger domain, C3HC4 (zinc finger)"/>
    <property type="match status" value="1"/>
</dbReference>
<dbReference type="GO" id="GO:0061630">
    <property type="term" value="F:ubiquitin protein ligase activity"/>
    <property type="evidence" value="ECO:0007669"/>
    <property type="project" value="InterPro"/>
</dbReference>
<dbReference type="InterPro" id="IPR006575">
    <property type="entry name" value="RWD_dom"/>
</dbReference>
<dbReference type="GO" id="GO:0033554">
    <property type="term" value="P:cellular response to stress"/>
    <property type="evidence" value="ECO:0007669"/>
    <property type="project" value="UniProtKB-ARBA"/>
</dbReference>
<evidence type="ECO:0000313" key="8">
    <source>
        <dbReference type="Proteomes" id="UP000639338"/>
    </source>
</evidence>
<evidence type="ECO:0000259" key="6">
    <source>
        <dbReference type="PROSITE" id="PS50908"/>
    </source>
</evidence>
<evidence type="ECO:0000259" key="5">
    <source>
        <dbReference type="PROSITE" id="PS50089"/>
    </source>
</evidence>
<dbReference type="SMART" id="SM00184">
    <property type="entry name" value="RING"/>
    <property type="match status" value="1"/>
</dbReference>
<evidence type="ECO:0000256" key="2">
    <source>
        <dbReference type="ARBA" id="ARBA00022833"/>
    </source>
</evidence>
<dbReference type="GO" id="GO:0009893">
    <property type="term" value="P:positive regulation of metabolic process"/>
    <property type="evidence" value="ECO:0007669"/>
    <property type="project" value="UniProtKB-ARBA"/>
</dbReference>
<dbReference type="AlphaFoldDB" id="A0A835CT75"/>
<dbReference type="GO" id="GO:0016567">
    <property type="term" value="P:protein ubiquitination"/>
    <property type="evidence" value="ECO:0007669"/>
    <property type="project" value="TreeGrafter"/>
</dbReference>
<sequence>MSDIEIDERVTDEIEALCAILLDDELTVTKNNDGVPINIETLIVPSTGEDCQSQYVCITLSANLPNGYPDVSPLITLKNPRGLDEKTVEKIKYETELKCLTFIGQPVMFELIDVIRDNLTKSNLPSGQCAICLYGFCDGDEFIKTDCYHHFHSYCLGRHVNASKKYYIDELNKLPQWQQETSNEFQAICPVCRDIIINCNFDNLCMASPPIDVVNASDFSLTNELLELQKKMSLLYLKQQEKGGIIDPEAEGIKMLLRTDDDNDDTGVDDDSIATQSAGSSLNVLSQNNVRQQDTKNTTQQSQSQIDKSNDCRQSQSDNQNNNYGRKNRGGRGRGGGKNHHHHNHHRRNYERFRQTTETTTPR</sequence>
<gene>
    <name evidence="7" type="ORF">HCN44_004574</name>
</gene>
<dbReference type="FunFam" id="3.10.110.10:FF:000050">
    <property type="entry name" value="eIF-2-alpha kinase GCN2"/>
    <property type="match status" value="1"/>
</dbReference>
<comment type="caution">
    <text evidence="7">The sequence shown here is derived from an EMBL/GenBank/DDBJ whole genome shotgun (WGS) entry which is preliminary data.</text>
</comment>
<protein>
    <submittedName>
        <fullName evidence="7">Uncharacterized protein</fullName>
    </submittedName>
</protein>
<organism evidence="7 8">
    <name type="scientific">Aphidius gifuensis</name>
    <name type="common">Parasitoid wasp</name>
    <dbReference type="NCBI Taxonomy" id="684658"/>
    <lineage>
        <taxon>Eukaryota</taxon>
        <taxon>Metazoa</taxon>
        <taxon>Ecdysozoa</taxon>
        <taxon>Arthropoda</taxon>
        <taxon>Hexapoda</taxon>
        <taxon>Insecta</taxon>
        <taxon>Pterygota</taxon>
        <taxon>Neoptera</taxon>
        <taxon>Endopterygota</taxon>
        <taxon>Hymenoptera</taxon>
        <taxon>Apocrita</taxon>
        <taxon>Ichneumonoidea</taxon>
        <taxon>Braconidae</taxon>
        <taxon>Aphidiinae</taxon>
        <taxon>Aphidius</taxon>
    </lineage>
</organism>
<reference evidence="7 8" key="1">
    <citation type="submission" date="2020-08" db="EMBL/GenBank/DDBJ databases">
        <title>Aphidius gifuensis genome sequencing and assembly.</title>
        <authorList>
            <person name="Du Z."/>
        </authorList>
    </citation>
    <scope>NUCLEOTIDE SEQUENCE [LARGE SCALE GENOMIC DNA]</scope>
    <source>
        <strain evidence="7">YNYX2018</strain>
        <tissue evidence="7">Adults</tissue>
    </source>
</reference>
<dbReference type="GO" id="GO:0010468">
    <property type="term" value="P:regulation of gene expression"/>
    <property type="evidence" value="ECO:0007669"/>
    <property type="project" value="UniProtKB-ARBA"/>
</dbReference>
<dbReference type="InterPro" id="IPR013083">
    <property type="entry name" value="Znf_RING/FYVE/PHD"/>
</dbReference>
<feature type="region of interest" description="Disordered" evidence="4">
    <location>
        <begin position="261"/>
        <end position="363"/>
    </location>
</feature>
<dbReference type="GO" id="GO:0005634">
    <property type="term" value="C:nucleus"/>
    <property type="evidence" value="ECO:0007669"/>
    <property type="project" value="TreeGrafter"/>
</dbReference>
<dbReference type="Gene3D" id="3.10.110.10">
    <property type="entry name" value="Ubiquitin Conjugating Enzyme"/>
    <property type="match status" value="1"/>
</dbReference>
<evidence type="ECO:0000313" key="7">
    <source>
        <dbReference type="EMBL" id="KAF7995102.1"/>
    </source>
</evidence>
<dbReference type="CDD" id="cd23818">
    <property type="entry name" value="RWD_RNF25"/>
    <property type="match status" value="1"/>
</dbReference>
<feature type="domain" description="RING-type" evidence="5">
    <location>
        <begin position="129"/>
        <end position="193"/>
    </location>
</feature>
<dbReference type="EMBL" id="JACMRX010000002">
    <property type="protein sequence ID" value="KAF7995102.1"/>
    <property type="molecule type" value="Genomic_DNA"/>
</dbReference>
<dbReference type="Pfam" id="PF05773">
    <property type="entry name" value="RWD"/>
    <property type="match status" value="1"/>
</dbReference>
<dbReference type="PROSITE" id="PS50908">
    <property type="entry name" value="RWD"/>
    <property type="match status" value="1"/>
</dbReference>
<dbReference type="GO" id="GO:0008270">
    <property type="term" value="F:zinc ion binding"/>
    <property type="evidence" value="ECO:0007669"/>
    <property type="project" value="UniProtKB-KW"/>
</dbReference>
<keyword evidence="1 3" id="KW-0479">Metal-binding</keyword>
<keyword evidence="8" id="KW-1185">Reference proteome</keyword>
<evidence type="ECO:0000256" key="1">
    <source>
        <dbReference type="ARBA" id="ARBA00022771"/>
    </source>
</evidence>
<feature type="compositionally biased region" description="Polar residues" evidence="4">
    <location>
        <begin position="273"/>
        <end position="320"/>
    </location>
</feature>
<dbReference type="FunFam" id="3.30.40.10:FF:000215">
    <property type="entry name" value="E3 ubiquitin-protein ligase RNF25"/>
    <property type="match status" value="1"/>
</dbReference>
<dbReference type="PROSITE" id="PS50089">
    <property type="entry name" value="ZF_RING_2"/>
    <property type="match status" value="1"/>
</dbReference>
<feature type="domain" description="RWD" evidence="6">
    <location>
        <begin position="12"/>
        <end position="122"/>
    </location>
</feature>
<dbReference type="SMART" id="SM00591">
    <property type="entry name" value="RWD"/>
    <property type="match status" value="1"/>
</dbReference>
<dbReference type="InterPro" id="IPR039133">
    <property type="entry name" value="RNF25"/>
</dbReference>
<feature type="compositionally biased region" description="Acidic residues" evidence="4">
    <location>
        <begin position="261"/>
        <end position="272"/>
    </location>
</feature>
<dbReference type="SUPFAM" id="SSF57850">
    <property type="entry name" value="RING/U-box"/>
    <property type="match status" value="1"/>
</dbReference>
<accession>A0A835CT75</accession>
<dbReference type="GO" id="GO:0051246">
    <property type="term" value="P:regulation of protein metabolic process"/>
    <property type="evidence" value="ECO:0007669"/>
    <property type="project" value="UniProtKB-ARBA"/>
</dbReference>
<dbReference type="PANTHER" id="PTHR13198:SF4">
    <property type="entry name" value="E3 UBIQUITIN-PROTEIN LIGASE RNF25"/>
    <property type="match status" value="1"/>
</dbReference>
<dbReference type="Pfam" id="PF13639">
    <property type="entry name" value="zf-RING_2"/>
    <property type="match status" value="1"/>
</dbReference>
<name>A0A835CT75_APHGI</name>
<feature type="compositionally biased region" description="Basic residues" evidence="4">
    <location>
        <begin position="326"/>
        <end position="349"/>
    </location>
</feature>
<proteinExistence type="predicted"/>
<dbReference type="Proteomes" id="UP000639338">
    <property type="component" value="Unassembled WGS sequence"/>
</dbReference>
<keyword evidence="2" id="KW-0862">Zinc</keyword>
<evidence type="ECO:0000256" key="3">
    <source>
        <dbReference type="PROSITE-ProRule" id="PRU00175"/>
    </source>
</evidence>
<dbReference type="SUPFAM" id="SSF54495">
    <property type="entry name" value="UBC-like"/>
    <property type="match status" value="1"/>
</dbReference>
<dbReference type="OrthoDB" id="432311at2759"/>
<dbReference type="InterPro" id="IPR001841">
    <property type="entry name" value="Znf_RING"/>
</dbReference>
<evidence type="ECO:0000256" key="4">
    <source>
        <dbReference type="SAM" id="MobiDB-lite"/>
    </source>
</evidence>
<keyword evidence="1 3" id="KW-0863">Zinc-finger</keyword>